<evidence type="ECO:0000256" key="10">
    <source>
        <dbReference type="SAM" id="Phobius"/>
    </source>
</evidence>
<evidence type="ECO:0000256" key="7">
    <source>
        <dbReference type="ARBA" id="ARBA00022927"/>
    </source>
</evidence>
<dbReference type="GO" id="GO:0015031">
    <property type="term" value="P:protein transport"/>
    <property type="evidence" value="ECO:0007669"/>
    <property type="project" value="UniProtKB-KW"/>
</dbReference>
<dbReference type="EMBL" id="FNFO01000007">
    <property type="protein sequence ID" value="SDL66673.1"/>
    <property type="molecule type" value="Genomic_DNA"/>
</dbReference>
<evidence type="ECO:0000256" key="3">
    <source>
        <dbReference type="ARBA" id="ARBA00022448"/>
    </source>
</evidence>
<evidence type="ECO:0000256" key="1">
    <source>
        <dbReference type="ARBA" id="ARBA00004383"/>
    </source>
</evidence>
<reference evidence="12 13" key="1">
    <citation type="submission" date="2016-10" db="EMBL/GenBank/DDBJ databases">
        <authorList>
            <person name="de Groot N.N."/>
        </authorList>
    </citation>
    <scope>NUCLEOTIDE SEQUENCE [LARGE SCALE GENOMIC DNA]</scope>
    <source>
        <strain evidence="12 13">DSM 25186</strain>
    </source>
</reference>
<feature type="transmembrane region" description="Helical" evidence="10">
    <location>
        <begin position="12"/>
        <end position="29"/>
    </location>
</feature>
<keyword evidence="4" id="KW-1003">Cell membrane</keyword>
<dbReference type="InterPro" id="IPR006260">
    <property type="entry name" value="TonB/TolA_C"/>
</dbReference>
<dbReference type="InterPro" id="IPR008756">
    <property type="entry name" value="Peptidase_M56"/>
</dbReference>
<dbReference type="PRINTS" id="PR01374">
    <property type="entry name" value="TONBPROTEIN"/>
</dbReference>
<dbReference type="InterPro" id="IPR051045">
    <property type="entry name" value="TonB-dependent_transducer"/>
</dbReference>
<keyword evidence="13" id="KW-1185">Reference proteome</keyword>
<dbReference type="InterPro" id="IPR037682">
    <property type="entry name" value="TonB_C"/>
</dbReference>
<evidence type="ECO:0000256" key="5">
    <source>
        <dbReference type="ARBA" id="ARBA00022519"/>
    </source>
</evidence>
<keyword evidence="7" id="KW-0653">Protein transport</keyword>
<keyword evidence="8 10" id="KW-1133">Transmembrane helix</keyword>
<dbReference type="Pfam" id="PF05569">
    <property type="entry name" value="Peptidase_M56"/>
    <property type="match status" value="1"/>
</dbReference>
<evidence type="ECO:0000256" key="9">
    <source>
        <dbReference type="ARBA" id="ARBA00023136"/>
    </source>
</evidence>
<feature type="domain" description="TonB C-terminal" evidence="11">
    <location>
        <begin position="401"/>
        <end position="497"/>
    </location>
</feature>
<accession>A0A1G9LXN5</accession>
<dbReference type="Pfam" id="PF03544">
    <property type="entry name" value="TonB_C"/>
    <property type="match status" value="1"/>
</dbReference>
<evidence type="ECO:0000256" key="6">
    <source>
        <dbReference type="ARBA" id="ARBA00022692"/>
    </source>
</evidence>
<dbReference type="InterPro" id="IPR003538">
    <property type="entry name" value="TonB"/>
</dbReference>
<evidence type="ECO:0000313" key="13">
    <source>
        <dbReference type="Proteomes" id="UP000198510"/>
    </source>
</evidence>
<keyword evidence="5" id="KW-0997">Cell inner membrane</keyword>
<keyword evidence="9 10" id="KW-0472">Membrane</keyword>
<proteinExistence type="inferred from homology"/>
<gene>
    <name evidence="12" type="ORF">SAMN05421823_107199</name>
</gene>
<dbReference type="Gene3D" id="3.30.1150.10">
    <property type="match status" value="1"/>
</dbReference>
<dbReference type="Proteomes" id="UP000198510">
    <property type="component" value="Unassembled WGS sequence"/>
</dbReference>
<dbReference type="GO" id="GO:0031992">
    <property type="term" value="F:energy transducer activity"/>
    <property type="evidence" value="ECO:0007669"/>
    <property type="project" value="InterPro"/>
</dbReference>
<dbReference type="STRING" id="1075417.SAMN05421823_107199"/>
<dbReference type="NCBIfam" id="TIGR01352">
    <property type="entry name" value="tonB_Cterm"/>
    <property type="match status" value="1"/>
</dbReference>
<dbReference type="GO" id="GO:0015891">
    <property type="term" value="P:siderophore transport"/>
    <property type="evidence" value="ECO:0007669"/>
    <property type="project" value="InterPro"/>
</dbReference>
<comment type="subcellular location">
    <subcellularLocation>
        <location evidence="1">Cell inner membrane</location>
        <topology evidence="1">Single-pass membrane protein</topology>
        <orientation evidence="1">Periplasmic side</orientation>
    </subcellularLocation>
</comment>
<evidence type="ECO:0000256" key="8">
    <source>
        <dbReference type="ARBA" id="ARBA00022989"/>
    </source>
</evidence>
<keyword evidence="6 10" id="KW-0812">Transmembrane</keyword>
<dbReference type="CDD" id="cd07341">
    <property type="entry name" value="M56_BlaR1_MecR1_like"/>
    <property type="match status" value="1"/>
</dbReference>
<dbReference type="SUPFAM" id="SSF74653">
    <property type="entry name" value="TolA/TonB C-terminal domain"/>
    <property type="match status" value="1"/>
</dbReference>
<organism evidence="12 13">
    <name type="scientific">Catalinimonas alkaloidigena</name>
    <dbReference type="NCBI Taxonomy" id="1075417"/>
    <lineage>
        <taxon>Bacteria</taxon>
        <taxon>Pseudomonadati</taxon>
        <taxon>Bacteroidota</taxon>
        <taxon>Cytophagia</taxon>
        <taxon>Cytophagales</taxon>
        <taxon>Catalimonadaceae</taxon>
        <taxon>Catalinimonas</taxon>
    </lineage>
</organism>
<dbReference type="GO" id="GO:0098797">
    <property type="term" value="C:plasma membrane protein complex"/>
    <property type="evidence" value="ECO:0007669"/>
    <property type="project" value="TreeGrafter"/>
</dbReference>
<dbReference type="GO" id="GO:0055085">
    <property type="term" value="P:transmembrane transport"/>
    <property type="evidence" value="ECO:0007669"/>
    <property type="project" value="InterPro"/>
</dbReference>
<name>A0A1G9LXN5_9BACT</name>
<feature type="transmembrane region" description="Helical" evidence="10">
    <location>
        <begin position="41"/>
        <end position="63"/>
    </location>
</feature>
<evidence type="ECO:0000259" key="11">
    <source>
        <dbReference type="PROSITE" id="PS52015"/>
    </source>
</evidence>
<feature type="transmembrane region" description="Helical" evidence="10">
    <location>
        <begin position="108"/>
        <end position="127"/>
    </location>
</feature>
<dbReference type="GO" id="GO:0030288">
    <property type="term" value="C:outer membrane-bounded periplasmic space"/>
    <property type="evidence" value="ECO:0007669"/>
    <property type="project" value="InterPro"/>
</dbReference>
<comment type="similarity">
    <text evidence="2">Belongs to the TonB family.</text>
</comment>
<feature type="transmembrane region" description="Helical" evidence="10">
    <location>
        <begin position="278"/>
        <end position="296"/>
    </location>
</feature>
<dbReference type="OrthoDB" id="1522859at2"/>
<protein>
    <submittedName>
        <fullName evidence="12">TonB family C-terminal domain-containing protein</fullName>
    </submittedName>
</protein>
<dbReference type="PANTHER" id="PTHR33446">
    <property type="entry name" value="PROTEIN TONB-RELATED"/>
    <property type="match status" value="1"/>
</dbReference>
<sequence length="516" mass="57258">MHETMNPFLTYLLEASFCLVVWYGVYGLLFRRATHLGFNRFFLLGATVLSVGLPLIHVSWPAAFAGDVAAPMFLERVSAQAQRLWLPEVQISATRTGLPLPSPAALGWGIYLAGMLGSAAFLVYRTAKVLACIRRGRQTQATDYRVVQLADHLPTFSFFRYLCLAPAPDLDEASQRALIAHEEAHIRGLHSWDVLGLNLVKICFWFHPAVYLIERDLRELHEFIADRRTVASQSPTSYARLLAQQALAGAGLSLTHSFHQFHIKQRITMLQKNHVPLAWWKGAAAVAIALTLGVLVSCEQDSTASAEPTAATTIAQMDEEAINQELTRYKEKYGEEIEYFTIPDAKLRELGVALPEATPADKQNIRALFDRLHELDQQNALNQSPSDEVFLVVEEQPAPVGGMEAVTSYLQENLAYPAQARRMGIEGRVFVEFIIEKDGTISNVKSVKGIGAGCDAEAVRVVSEMPNWNPGKQSGQAVKVKMVLPIMFKLDDKTSSLFSHPTRSFLPLSLLPKDQC</sequence>
<dbReference type="PANTHER" id="PTHR33446:SF2">
    <property type="entry name" value="PROTEIN TONB"/>
    <property type="match status" value="1"/>
</dbReference>
<dbReference type="AlphaFoldDB" id="A0A1G9LXN5"/>
<evidence type="ECO:0000313" key="12">
    <source>
        <dbReference type="EMBL" id="SDL66673.1"/>
    </source>
</evidence>
<keyword evidence="3" id="KW-0813">Transport</keyword>
<dbReference type="PROSITE" id="PS52015">
    <property type="entry name" value="TONB_CTD"/>
    <property type="match status" value="1"/>
</dbReference>
<evidence type="ECO:0000256" key="4">
    <source>
        <dbReference type="ARBA" id="ARBA00022475"/>
    </source>
</evidence>
<evidence type="ECO:0000256" key="2">
    <source>
        <dbReference type="ARBA" id="ARBA00006555"/>
    </source>
</evidence>